<dbReference type="PROSITE" id="PS51841">
    <property type="entry name" value="LTD"/>
    <property type="match status" value="1"/>
</dbReference>
<dbReference type="InterPro" id="IPR001322">
    <property type="entry name" value="Lamin_tail_dom"/>
</dbReference>
<gene>
    <name evidence="3" type="ORF">E1091_08605</name>
</gene>
<accession>A0ABY2DHQ2</accession>
<reference evidence="3 4" key="1">
    <citation type="submission" date="2019-02" db="EMBL/GenBank/DDBJ databases">
        <title>Draft genome sequences of novel Actinobacteria.</title>
        <authorList>
            <person name="Sahin N."/>
            <person name="Ay H."/>
            <person name="Saygin H."/>
        </authorList>
    </citation>
    <scope>NUCLEOTIDE SEQUENCE [LARGE SCALE GENOMIC DNA]</scope>
    <source>
        <strain evidence="3 4">JCM 30529</strain>
    </source>
</reference>
<sequence>MRKLLGFALATAVGIGAAVAAAGPAQAAPPAIEITRVYVNAPGSDTRANKSVNGEYVKLTNRRSSTISLKSWTVRDKANHVYKFGDVKLKPKASLYLHSGKGTNTSTKRYWGSGWHIWNNTGDTAYLRNSSGKLIDSCSWGKVSSYRNC</sequence>
<feature type="domain" description="LTD" evidence="2">
    <location>
        <begin position="23"/>
        <end position="142"/>
    </location>
</feature>
<dbReference type="Gene3D" id="2.60.40.1260">
    <property type="entry name" value="Lamin Tail domain"/>
    <property type="match status" value="1"/>
</dbReference>
<comment type="caution">
    <text evidence="3">The sequence shown here is derived from an EMBL/GenBank/DDBJ whole genome shotgun (WGS) entry which is preliminary data.</text>
</comment>
<keyword evidence="1" id="KW-0732">Signal</keyword>
<keyword evidence="4" id="KW-1185">Reference proteome</keyword>
<dbReference type="Pfam" id="PF00932">
    <property type="entry name" value="LTD"/>
    <property type="match status" value="1"/>
</dbReference>
<dbReference type="SUPFAM" id="SSF74853">
    <property type="entry name" value="Lamin A/C globular tail domain"/>
    <property type="match status" value="1"/>
</dbReference>
<proteinExistence type="predicted"/>
<dbReference type="Proteomes" id="UP000295626">
    <property type="component" value="Unassembled WGS sequence"/>
</dbReference>
<feature type="signal peptide" evidence="1">
    <location>
        <begin position="1"/>
        <end position="27"/>
    </location>
</feature>
<evidence type="ECO:0000259" key="2">
    <source>
        <dbReference type="PROSITE" id="PS51841"/>
    </source>
</evidence>
<name>A0ABY2DHQ2_9ACTN</name>
<dbReference type="EMBL" id="SMKE01000236">
    <property type="protein sequence ID" value="TDB97271.1"/>
    <property type="molecule type" value="Genomic_DNA"/>
</dbReference>
<evidence type="ECO:0000256" key="1">
    <source>
        <dbReference type="SAM" id="SignalP"/>
    </source>
</evidence>
<protein>
    <submittedName>
        <fullName evidence="3">Lamin tail domain-containing protein</fullName>
    </submittedName>
</protein>
<evidence type="ECO:0000313" key="4">
    <source>
        <dbReference type="Proteomes" id="UP000295626"/>
    </source>
</evidence>
<organism evidence="3 4">
    <name type="scientific">Micromonospora fluostatini</name>
    <dbReference type="NCBI Taxonomy" id="1629071"/>
    <lineage>
        <taxon>Bacteria</taxon>
        <taxon>Bacillati</taxon>
        <taxon>Actinomycetota</taxon>
        <taxon>Actinomycetes</taxon>
        <taxon>Micromonosporales</taxon>
        <taxon>Micromonosporaceae</taxon>
        <taxon>Micromonospora</taxon>
    </lineage>
</organism>
<dbReference type="InterPro" id="IPR036415">
    <property type="entry name" value="Lamin_tail_dom_sf"/>
</dbReference>
<feature type="chain" id="PRO_5045227692" evidence="1">
    <location>
        <begin position="28"/>
        <end position="149"/>
    </location>
</feature>
<evidence type="ECO:0000313" key="3">
    <source>
        <dbReference type="EMBL" id="TDB97271.1"/>
    </source>
</evidence>